<evidence type="ECO:0000256" key="1">
    <source>
        <dbReference type="ARBA" id="ARBA00009437"/>
    </source>
</evidence>
<evidence type="ECO:0000313" key="6">
    <source>
        <dbReference type="EMBL" id="MFB9888065.1"/>
    </source>
</evidence>
<dbReference type="SUPFAM" id="SSF46785">
    <property type="entry name" value="Winged helix' DNA-binding domain"/>
    <property type="match status" value="1"/>
</dbReference>
<dbReference type="CDD" id="cd08422">
    <property type="entry name" value="PBP2_CrgA_like"/>
    <property type="match status" value="1"/>
</dbReference>
<gene>
    <name evidence="6" type="ORF">ACFFLH_16740</name>
</gene>
<keyword evidence="7" id="KW-1185">Reference proteome</keyword>
<dbReference type="EMBL" id="JBHLZN010000008">
    <property type="protein sequence ID" value="MFB9888065.1"/>
    <property type="molecule type" value="Genomic_DNA"/>
</dbReference>
<accession>A0ABV5ZFK3</accession>
<sequence>MNIEHLRLFVRVAATHNISQAGQELGLSAAVASNYLSKLEQDLGVRLLHRSTRKVALSEEGRAFLLHAEDVLASVEAALTSVGVGQSRPSGILRITAPASFGRMHLIPALPGFLQRYPDLHLDMRLTDTQVDLVGGGFDIAIRNSSLTDSTLVARALATDHRQLYAAPDYLARAGVPTHPQELLQHQCIHLIGLDSWSFSTEQGELTLKTQGRLRVDNGEAMRDACVAGLGIAQISRWNAYQHVQRGELLSILTEYPLISQAAIWALYPSSRQLAPKVRAFIDYFADYFGDPPYWSV</sequence>
<protein>
    <submittedName>
        <fullName evidence="6">LysR family transcriptional regulator</fullName>
    </submittedName>
</protein>
<dbReference type="SUPFAM" id="SSF53850">
    <property type="entry name" value="Periplasmic binding protein-like II"/>
    <property type="match status" value="1"/>
</dbReference>
<dbReference type="PANTHER" id="PTHR30537:SF5">
    <property type="entry name" value="HTH-TYPE TRANSCRIPTIONAL ACTIVATOR TTDR-RELATED"/>
    <property type="match status" value="1"/>
</dbReference>
<dbReference type="InterPro" id="IPR036388">
    <property type="entry name" value="WH-like_DNA-bd_sf"/>
</dbReference>
<dbReference type="Proteomes" id="UP001589628">
    <property type="component" value="Unassembled WGS sequence"/>
</dbReference>
<reference evidence="6 7" key="1">
    <citation type="submission" date="2024-09" db="EMBL/GenBank/DDBJ databases">
        <authorList>
            <person name="Sun Q."/>
            <person name="Mori K."/>
        </authorList>
    </citation>
    <scope>NUCLEOTIDE SEQUENCE [LARGE SCALE GENOMIC DNA]</scope>
    <source>
        <strain evidence="6 7">ATCC 51285</strain>
    </source>
</reference>
<dbReference type="Pfam" id="PF03466">
    <property type="entry name" value="LysR_substrate"/>
    <property type="match status" value="1"/>
</dbReference>
<feature type="domain" description="HTH lysR-type" evidence="5">
    <location>
        <begin position="1"/>
        <end position="58"/>
    </location>
</feature>
<organism evidence="6 7">
    <name type="scientific">Balneatrix alpica</name>
    <dbReference type="NCBI Taxonomy" id="75684"/>
    <lineage>
        <taxon>Bacteria</taxon>
        <taxon>Pseudomonadati</taxon>
        <taxon>Pseudomonadota</taxon>
        <taxon>Gammaproteobacteria</taxon>
        <taxon>Oceanospirillales</taxon>
        <taxon>Balneatrichaceae</taxon>
        <taxon>Balneatrix</taxon>
    </lineage>
</organism>
<evidence type="ECO:0000313" key="7">
    <source>
        <dbReference type="Proteomes" id="UP001589628"/>
    </source>
</evidence>
<dbReference type="Pfam" id="PF00126">
    <property type="entry name" value="HTH_1"/>
    <property type="match status" value="1"/>
</dbReference>
<proteinExistence type="inferred from homology"/>
<name>A0ABV5ZFK3_9GAMM</name>
<evidence type="ECO:0000256" key="4">
    <source>
        <dbReference type="ARBA" id="ARBA00023163"/>
    </source>
</evidence>
<comment type="caution">
    <text evidence="6">The sequence shown here is derived from an EMBL/GenBank/DDBJ whole genome shotgun (WGS) entry which is preliminary data.</text>
</comment>
<dbReference type="Gene3D" id="1.10.10.10">
    <property type="entry name" value="Winged helix-like DNA-binding domain superfamily/Winged helix DNA-binding domain"/>
    <property type="match status" value="1"/>
</dbReference>
<comment type="similarity">
    <text evidence="1">Belongs to the LysR transcriptional regulatory family.</text>
</comment>
<dbReference type="RefSeq" id="WP_027312985.1">
    <property type="nucleotide sequence ID" value="NZ_JBHLZN010000008.1"/>
</dbReference>
<evidence type="ECO:0000256" key="2">
    <source>
        <dbReference type="ARBA" id="ARBA00023015"/>
    </source>
</evidence>
<keyword evidence="2" id="KW-0805">Transcription regulation</keyword>
<keyword evidence="3" id="KW-0238">DNA-binding</keyword>
<dbReference type="InterPro" id="IPR000847">
    <property type="entry name" value="LysR_HTH_N"/>
</dbReference>
<dbReference type="PANTHER" id="PTHR30537">
    <property type="entry name" value="HTH-TYPE TRANSCRIPTIONAL REGULATOR"/>
    <property type="match status" value="1"/>
</dbReference>
<dbReference type="InterPro" id="IPR005119">
    <property type="entry name" value="LysR_subst-bd"/>
</dbReference>
<keyword evidence="4" id="KW-0804">Transcription</keyword>
<dbReference type="Gene3D" id="3.40.190.290">
    <property type="match status" value="1"/>
</dbReference>
<evidence type="ECO:0000259" key="5">
    <source>
        <dbReference type="PROSITE" id="PS50931"/>
    </source>
</evidence>
<dbReference type="InterPro" id="IPR058163">
    <property type="entry name" value="LysR-type_TF_proteobact-type"/>
</dbReference>
<dbReference type="PROSITE" id="PS50931">
    <property type="entry name" value="HTH_LYSR"/>
    <property type="match status" value="1"/>
</dbReference>
<evidence type="ECO:0000256" key="3">
    <source>
        <dbReference type="ARBA" id="ARBA00023125"/>
    </source>
</evidence>
<dbReference type="InterPro" id="IPR036390">
    <property type="entry name" value="WH_DNA-bd_sf"/>
</dbReference>